<feature type="compositionally biased region" description="Basic and acidic residues" evidence="1">
    <location>
        <begin position="307"/>
        <end position="316"/>
    </location>
</feature>
<feature type="compositionally biased region" description="Low complexity" evidence="1">
    <location>
        <begin position="254"/>
        <end position="273"/>
    </location>
</feature>
<evidence type="ECO:0008006" key="5">
    <source>
        <dbReference type="Google" id="ProtNLM"/>
    </source>
</evidence>
<dbReference type="Proteomes" id="UP001500886">
    <property type="component" value="Unassembled WGS sequence"/>
</dbReference>
<feature type="compositionally biased region" description="Gly residues" evidence="1">
    <location>
        <begin position="237"/>
        <end position="253"/>
    </location>
</feature>
<keyword evidence="2" id="KW-0472">Membrane</keyword>
<keyword evidence="2" id="KW-1133">Transmembrane helix</keyword>
<name>A0ABP6G328_9ACTN</name>
<dbReference type="EMBL" id="BAAASL010000006">
    <property type="protein sequence ID" value="GAA2712925.1"/>
    <property type="molecule type" value="Genomic_DNA"/>
</dbReference>
<keyword evidence="2" id="KW-0812">Transmembrane</keyword>
<reference evidence="4" key="1">
    <citation type="journal article" date="2019" name="Int. J. Syst. Evol. Microbiol.">
        <title>The Global Catalogue of Microorganisms (GCM) 10K type strain sequencing project: providing services to taxonomists for standard genome sequencing and annotation.</title>
        <authorList>
            <consortium name="The Broad Institute Genomics Platform"/>
            <consortium name="The Broad Institute Genome Sequencing Center for Infectious Disease"/>
            <person name="Wu L."/>
            <person name="Ma J."/>
        </authorList>
    </citation>
    <scope>NUCLEOTIDE SEQUENCE [LARGE SCALE GENOMIC DNA]</scope>
    <source>
        <strain evidence="4">JCM 4542</strain>
    </source>
</reference>
<evidence type="ECO:0000313" key="3">
    <source>
        <dbReference type="EMBL" id="GAA2712925.1"/>
    </source>
</evidence>
<feature type="compositionally biased region" description="Gly residues" evidence="1">
    <location>
        <begin position="185"/>
        <end position="225"/>
    </location>
</feature>
<feature type="region of interest" description="Disordered" evidence="1">
    <location>
        <begin position="180"/>
        <end position="316"/>
    </location>
</feature>
<proteinExistence type="predicted"/>
<comment type="caution">
    <text evidence="3">The sequence shown here is derived from an EMBL/GenBank/DDBJ whole genome shotgun (WGS) entry which is preliminary data.</text>
</comment>
<feature type="transmembrane region" description="Helical" evidence="2">
    <location>
        <begin position="6"/>
        <end position="27"/>
    </location>
</feature>
<evidence type="ECO:0000256" key="2">
    <source>
        <dbReference type="SAM" id="Phobius"/>
    </source>
</evidence>
<gene>
    <name evidence="3" type="ORF">GCM10010315_17490</name>
</gene>
<evidence type="ECO:0000313" key="4">
    <source>
        <dbReference type="Proteomes" id="UP001500886"/>
    </source>
</evidence>
<keyword evidence="4" id="KW-1185">Reference proteome</keyword>
<protein>
    <recommendedName>
        <fullName evidence="5">Secreted protein</fullName>
    </recommendedName>
</protein>
<dbReference type="RefSeq" id="WP_344434291.1">
    <property type="nucleotide sequence ID" value="NZ_BAAASL010000006.1"/>
</dbReference>
<accession>A0ABP6G328</accession>
<sequence>MEAAAAIFAVISALVVAFVVIAVIRAVRAVKRGVDRTVTQARRTVEDTRLKARRYGLPGPAGEVAELRLSLRTSMRATQEVLRSGARDDASLTESLALFERLSAHGRELDEDLRKLEDEPDKDRITACLPELKERTERITNSADSLRWAAQDRARRFGAEDLDALSEQIRMEAGALRHWEEEPPAGGGSGVTGASGGAGAGGSGAAGVAGAGGGSGAAGVPGAGRGSRATGVAGARGASGGGAGSASGAGRAGASGANGASWTAGPAEAAAGAGPAGAGEGPEGRSGARAALEGRKDRWKPGYSWEKAVHRRENTA</sequence>
<feature type="compositionally biased region" description="Low complexity" evidence="1">
    <location>
        <begin position="226"/>
        <end position="236"/>
    </location>
</feature>
<organism evidence="3 4">
    <name type="scientific">Streptomyces luteosporeus</name>
    <dbReference type="NCBI Taxonomy" id="173856"/>
    <lineage>
        <taxon>Bacteria</taxon>
        <taxon>Bacillati</taxon>
        <taxon>Actinomycetota</taxon>
        <taxon>Actinomycetes</taxon>
        <taxon>Kitasatosporales</taxon>
        <taxon>Streptomycetaceae</taxon>
        <taxon>Streptomyces</taxon>
    </lineage>
</organism>
<evidence type="ECO:0000256" key="1">
    <source>
        <dbReference type="SAM" id="MobiDB-lite"/>
    </source>
</evidence>